<keyword evidence="3" id="KW-1185">Reference proteome</keyword>
<name>A0AAE0N4G4_9PEZI</name>
<evidence type="ECO:0000313" key="2">
    <source>
        <dbReference type="EMBL" id="KAK3369823.1"/>
    </source>
</evidence>
<dbReference type="AlphaFoldDB" id="A0AAE0N4G4"/>
<keyword evidence="1" id="KW-0732">Signal</keyword>
<gene>
    <name evidence="2" type="ORF">B0H63DRAFT_303163</name>
</gene>
<evidence type="ECO:0000313" key="3">
    <source>
        <dbReference type="Proteomes" id="UP001285441"/>
    </source>
</evidence>
<feature type="signal peptide" evidence="1">
    <location>
        <begin position="1"/>
        <end position="29"/>
    </location>
</feature>
<accession>A0AAE0N4G4</accession>
<evidence type="ECO:0000256" key="1">
    <source>
        <dbReference type="SAM" id="SignalP"/>
    </source>
</evidence>
<reference evidence="2" key="2">
    <citation type="submission" date="2023-06" db="EMBL/GenBank/DDBJ databases">
        <authorList>
            <consortium name="Lawrence Berkeley National Laboratory"/>
            <person name="Haridas S."/>
            <person name="Hensen N."/>
            <person name="Bonometti L."/>
            <person name="Westerberg I."/>
            <person name="Brannstrom I.O."/>
            <person name="Guillou S."/>
            <person name="Cros-Aarteil S."/>
            <person name="Calhoun S."/>
            <person name="Kuo A."/>
            <person name="Mondo S."/>
            <person name="Pangilinan J."/>
            <person name="Riley R."/>
            <person name="LaButti K."/>
            <person name="Andreopoulos B."/>
            <person name="Lipzen A."/>
            <person name="Chen C."/>
            <person name="Yanf M."/>
            <person name="Daum C."/>
            <person name="Ng V."/>
            <person name="Clum A."/>
            <person name="Steindorff A."/>
            <person name="Ohm R."/>
            <person name="Martin F."/>
            <person name="Silar P."/>
            <person name="Natvig D."/>
            <person name="Lalanne C."/>
            <person name="Gautier V."/>
            <person name="Ament-velasquez S.L."/>
            <person name="Kruys A."/>
            <person name="Hutchinson M.I."/>
            <person name="Powell A.J."/>
            <person name="Barry K."/>
            <person name="Miller A.N."/>
            <person name="Grigoriev I.V."/>
            <person name="Debuchy R."/>
            <person name="Gladieux P."/>
            <person name="Thoren M.H."/>
            <person name="Johannesson H."/>
        </authorList>
    </citation>
    <scope>NUCLEOTIDE SEQUENCE</scope>
    <source>
        <strain evidence="2">CBS 232.78</strain>
    </source>
</reference>
<reference evidence="2" key="1">
    <citation type="journal article" date="2023" name="Mol. Phylogenet. Evol.">
        <title>Genome-scale phylogeny and comparative genomics of the fungal order Sordariales.</title>
        <authorList>
            <person name="Hensen N."/>
            <person name="Bonometti L."/>
            <person name="Westerberg I."/>
            <person name="Brannstrom I.O."/>
            <person name="Guillou S."/>
            <person name="Cros-Aarteil S."/>
            <person name="Calhoun S."/>
            <person name="Haridas S."/>
            <person name="Kuo A."/>
            <person name="Mondo S."/>
            <person name="Pangilinan J."/>
            <person name="Riley R."/>
            <person name="LaButti K."/>
            <person name="Andreopoulos B."/>
            <person name="Lipzen A."/>
            <person name="Chen C."/>
            <person name="Yan M."/>
            <person name="Daum C."/>
            <person name="Ng V."/>
            <person name="Clum A."/>
            <person name="Steindorff A."/>
            <person name="Ohm R.A."/>
            <person name="Martin F."/>
            <person name="Silar P."/>
            <person name="Natvig D.O."/>
            <person name="Lalanne C."/>
            <person name="Gautier V."/>
            <person name="Ament-Velasquez S.L."/>
            <person name="Kruys A."/>
            <person name="Hutchinson M.I."/>
            <person name="Powell A.J."/>
            <person name="Barry K."/>
            <person name="Miller A.N."/>
            <person name="Grigoriev I.V."/>
            <person name="Debuchy R."/>
            <person name="Gladieux P."/>
            <person name="Hiltunen Thoren M."/>
            <person name="Johannesson H."/>
        </authorList>
    </citation>
    <scope>NUCLEOTIDE SEQUENCE</scope>
    <source>
        <strain evidence="2">CBS 232.78</strain>
    </source>
</reference>
<protein>
    <submittedName>
        <fullName evidence="2">Uncharacterized protein</fullName>
    </submittedName>
</protein>
<dbReference type="EMBL" id="JAULSW010000009">
    <property type="protein sequence ID" value="KAK3369823.1"/>
    <property type="molecule type" value="Genomic_DNA"/>
</dbReference>
<sequence>MESISIHPALSKLSAFLKFLFLPIPSVTCLFTPIITHISELSDPTIHPFDFFVLRNRCPGCELSQTKRKKESRLCRLSLPAG</sequence>
<proteinExistence type="predicted"/>
<organism evidence="2 3">
    <name type="scientific">Podospora didyma</name>
    <dbReference type="NCBI Taxonomy" id="330526"/>
    <lineage>
        <taxon>Eukaryota</taxon>
        <taxon>Fungi</taxon>
        <taxon>Dikarya</taxon>
        <taxon>Ascomycota</taxon>
        <taxon>Pezizomycotina</taxon>
        <taxon>Sordariomycetes</taxon>
        <taxon>Sordariomycetidae</taxon>
        <taxon>Sordariales</taxon>
        <taxon>Podosporaceae</taxon>
        <taxon>Podospora</taxon>
    </lineage>
</organism>
<dbReference type="Proteomes" id="UP001285441">
    <property type="component" value="Unassembled WGS sequence"/>
</dbReference>
<comment type="caution">
    <text evidence="2">The sequence shown here is derived from an EMBL/GenBank/DDBJ whole genome shotgun (WGS) entry which is preliminary data.</text>
</comment>
<feature type="chain" id="PRO_5042083200" evidence="1">
    <location>
        <begin position="30"/>
        <end position="82"/>
    </location>
</feature>